<accession>A0ABP1FPA0</accession>
<evidence type="ECO:0000313" key="4">
    <source>
        <dbReference type="EMBL" id="CAL5221792.1"/>
    </source>
</evidence>
<protein>
    <submittedName>
        <fullName evidence="3">G4039 protein</fullName>
    </submittedName>
    <submittedName>
        <fullName evidence="4">G4047 protein</fullName>
    </submittedName>
</protein>
<proteinExistence type="predicted"/>
<dbReference type="Proteomes" id="UP001497392">
    <property type="component" value="Unassembled WGS sequence"/>
</dbReference>
<keyword evidence="5" id="KW-1185">Reference proteome</keyword>
<feature type="region of interest" description="Disordered" evidence="1">
    <location>
        <begin position="59"/>
        <end position="79"/>
    </location>
</feature>
<feature type="compositionally biased region" description="Low complexity" evidence="1">
    <location>
        <begin position="10"/>
        <end position="22"/>
    </location>
</feature>
<dbReference type="EMBL" id="CAXHTA020000005">
    <property type="protein sequence ID" value="CAL5221792.1"/>
    <property type="molecule type" value="Genomic_DNA"/>
</dbReference>
<sequence>MADSEQLLADSSFESSLSNDSDSSIDDSECTGSTWRFLPRYTAQEKGKALATEQLSLRHPPSVHGGYNHENPAGGSPRSVQTAFSLAESIGYSTEFVLGSAEEEQPVEVVPGSEGVTMATLLCWTTVIVLVVAGSCYLVQSMVG</sequence>
<evidence type="ECO:0000256" key="1">
    <source>
        <dbReference type="SAM" id="MobiDB-lite"/>
    </source>
</evidence>
<feature type="region of interest" description="Disordered" evidence="1">
    <location>
        <begin position="1"/>
        <end position="29"/>
    </location>
</feature>
<dbReference type="EMBL" id="CAXHTA020000005">
    <property type="protein sequence ID" value="CAL5221785.1"/>
    <property type="molecule type" value="Genomic_DNA"/>
</dbReference>
<name>A0ABP1FPA0_9CHLO</name>
<evidence type="ECO:0000313" key="5">
    <source>
        <dbReference type="Proteomes" id="UP001497392"/>
    </source>
</evidence>
<evidence type="ECO:0000313" key="3">
    <source>
        <dbReference type="EMBL" id="CAL5221785.1"/>
    </source>
</evidence>
<evidence type="ECO:0000256" key="2">
    <source>
        <dbReference type="SAM" id="Phobius"/>
    </source>
</evidence>
<gene>
    <name evidence="3" type="primary">g4039</name>
    <name evidence="4" type="synonym">g4047</name>
    <name evidence="3" type="ORF">VP750_LOCUS3444</name>
    <name evidence="4" type="ORF">VP750_LOCUS3451</name>
</gene>
<keyword evidence="2" id="KW-1133">Transmembrane helix</keyword>
<keyword evidence="2" id="KW-0472">Membrane</keyword>
<reference evidence="3 5" key="1">
    <citation type="submission" date="2024-06" db="EMBL/GenBank/DDBJ databases">
        <authorList>
            <person name="Kraege A."/>
            <person name="Thomma B."/>
        </authorList>
    </citation>
    <scope>NUCLEOTIDE SEQUENCE [LARGE SCALE GENOMIC DNA]</scope>
</reference>
<feature type="transmembrane region" description="Helical" evidence="2">
    <location>
        <begin position="116"/>
        <end position="139"/>
    </location>
</feature>
<keyword evidence="2" id="KW-0812">Transmembrane</keyword>
<organism evidence="3 5">
    <name type="scientific">Coccomyxa viridis</name>
    <dbReference type="NCBI Taxonomy" id="1274662"/>
    <lineage>
        <taxon>Eukaryota</taxon>
        <taxon>Viridiplantae</taxon>
        <taxon>Chlorophyta</taxon>
        <taxon>core chlorophytes</taxon>
        <taxon>Trebouxiophyceae</taxon>
        <taxon>Trebouxiophyceae incertae sedis</taxon>
        <taxon>Coccomyxaceae</taxon>
        <taxon>Coccomyxa</taxon>
    </lineage>
</organism>
<comment type="caution">
    <text evidence="3">The sequence shown here is derived from an EMBL/GenBank/DDBJ whole genome shotgun (WGS) entry which is preliminary data.</text>
</comment>